<organism evidence="6 7">
    <name type="scientific">Tothia fuscella</name>
    <dbReference type="NCBI Taxonomy" id="1048955"/>
    <lineage>
        <taxon>Eukaryota</taxon>
        <taxon>Fungi</taxon>
        <taxon>Dikarya</taxon>
        <taxon>Ascomycota</taxon>
        <taxon>Pezizomycotina</taxon>
        <taxon>Dothideomycetes</taxon>
        <taxon>Pleosporomycetidae</taxon>
        <taxon>Venturiales</taxon>
        <taxon>Cylindrosympodiaceae</taxon>
        <taxon>Tothia</taxon>
    </lineage>
</organism>
<evidence type="ECO:0000259" key="5">
    <source>
        <dbReference type="PROSITE" id="PS50071"/>
    </source>
</evidence>
<dbReference type="OrthoDB" id="10056939at2759"/>
<name>A0A9P4NYF6_9PEZI</name>
<feature type="non-terminal residue" evidence="6">
    <location>
        <position position="68"/>
    </location>
</feature>
<dbReference type="GO" id="GO:0006355">
    <property type="term" value="P:regulation of DNA-templated transcription"/>
    <property type="evidence" value="ECO:0007669"/>
    <property type="project" value="InterPro"/>
</dbReference>
<feature type="domain" description="Homeobox" evidence="5">
    <location>
        <begin position="1"/>
        <end position="61"/>
    </location>
</feature>
<dbReference type="InterPro" id="IPR008422">
    <property type="entry name" value="KN_HD"/>
</dbReference>
<dbReference type="InterPro" id="IPR009057">
    <property type="entry name" value="Homeodomain-like_sf"/>
</dbReference>
<dbReference type="Proteomes" id="UP000800235">
    <property type="component" value="Unassembled WGS sequence"/>
</dbReference>
<dbReference type="EMBL" id="MU007020">
    <property type="protein sequence ID" value="KAF2433454.1"/>
    <property type="molecule type" value="Genomic_DNA"/>
</dbReference>
<dbReference type="Pfam" id="PF05920">
    <property type="entry name" value="Homeobox_KN"/>
    <property type="match status" value="1"/>
</dbReference>
<dbReference type="PANTHER" id="PTHR11850">
    <property type="entry name" value="HOMEOBOX PROTEIN TRANSCRIPTION FACTORS"/>
    <property type="match status" value="1"/>
</dbReference>
<dbReference type="CDD" id="cd00086">
    <property type="entry name" value="homeodomain"/>
    <property type="match status" value="1"/>
</dbReference>
<evidence type="ECO:0000313" key="6">
    <source>
        <dbReference type="EMBL" id="KAF2433454.1"/>
    </source>
</evidence>
<evidence type="ECO:0000256" key="4">
    <source>
        <dbReference type="PROSITE-ProRule" id="PRU00108"/>
    </source>
</evidence>
<dbReference type="AlphaFoldDB" id="A0A9P4NYF6"/>
<keyword evidence="2 4" id="KW-0371">Homeobox</keyword>
<proteinExistence type="predicted"/>
<protein>
    <recommendedName>
        <fullName evidence="5">Homeobox domain-containing protein</fullName>
    </recommendedName>
</protein>
<keyword evidence="3 4" id="KW-0539">Nucleus</keyword>
<evidence type="ECO:0000313" key="7">
    <source>
        <dbReference type="Proteomes" id="UP000800235"/>
    </source>
</evidence>
<sequence length="68" mass="8332">RKRRGNLPKEATKAFKEWFQEHKDSPYPSEDEKQRLCDMTKLNMSQVNNWFINARRRLPRQDAKQRVE</sequence>
<feature type="DNA-binding region" description="Homeobox" evidence="4">
    <location>
        <begin position="3"/>
        <end position="62"/>
    </location>
</feature>
<dbReference type="Gene3D" id="1.10.10.60">
    <property type="entry name" value="Homeodomain-like"/>
    <property type="match status" value="1"/>
</dbReference>
<evidence type="ECO:0000256" key="3">
    <source>
        <dbReference type="ARBA" id="ARBA00023242"/>
    </source>
</evidence>
<comment type="subcellular location">
    <subcellularLocation>
        <location evidence="4">Nucleus</location>
    </subcellularLocation>
</comment>
<gene>
    <name evidence="6" type="ORF">EJ08DRAFT_555005</name>
</gene>
<dbReference type="GO" id="GO:0003677">
    <property type="term" value="F:DNA binding"/>
    <property type="evidence" value="ECO:0007669"/>
    <property type="project" value="UniProtKB-UniRule"/>
</dbReference>
<feature type="non-terminal residue" evidence="6">
    <location>
        <position position="1"/>
    </location>
</feature>
<accession>A0A9P4NYF6</accession>
<evidence type="ECO:0000256" key="2">
    <source>
        <dbReference type="ARBA" id="ARBA00023155"/>
    </source>
</evidence>
<keyword evidence="7" id="KW-1185">Reference proteome</keyword>
<dbReference type="InterPro" id="IPR050224">
    <property type="entry name" value="TALE_homeobox"/>
</dbReference>
<dbReference type="SMART" id="SM00389">
    <property type="entry name" value="HOX"/>
    <property type="match status" value="1"/>
</dbReference>
<keyword evidence="1 4" id="KW-0238">DNA-binding</keyword>
<dbReference type="GO" id="GO:0005634">
    <property type="term" value="C:nucleus"/>
    <property type="evidence" value="ECO:0007669"/>
    <property type="project" value="UniProtKB-SubCell"/>
</dbReference>
<dbReference type="InterPro" id="IPR001356">
    <property type="entry name" value="HD"/>
</dbReference>
<reference evidence="6" key="1">
    <citation type="journal article" date="2020" name="Stud. Mycol.">
        <title>101 Dothideomycetes genomes: a test case for predicting lifestyles and emergence of pathogens.</title>
        <authorList>
            <person name="Haridas S."/>
            <person name="Albert R."/>
            <person name="Binder M."/>
            <person name="Bloem J."/>
            <person name="Labutti K."/>
            <person name="Salamov A."/>
            <person name="Andreopoulos B."/>
            <person name="Baker S."/>
            <person name="Barry K."/>
            <person name="Bills G."/>
            <person name="Bluhm B."/>
            <person name="Cannon C."/>
            <person name="Castanera R."/>
            <person name="Culley D."/>
            <person name="Daum C."/>
            <person name="Ezra D."/>
            <person name="Gonzalez J."/>
            <person name="Henrissat B."/>
            <person name="Kuo A."/>
            <person name="Liang C."/>
            <person name="Lipzen A."/>
            <person name="Lutzoni F."/>
            <person name="Magnuson J."/>
            <person name="Mondo S."/>
            <person name="Nolan M."/>
            <person name="Ohm R."/>
            <person name="Pangilinan J."/>
            <person name="Park H.-J."/>
            <person name="Ramirez L."/>
            <person name="Alfaro M."/>
            <person name="Sun H."/>
            <person name="Tritt A."/>
            <person name="Yoshinaga Y."/>
            <person name="Zwiers L.-H."/>
            <person name="Turgeon B."/>
            <person name="Goodwin S."/>
            <person name="Spatafora J."/>
            <person name="Crous P."/>
            <person name="Grigoriev I."/>
        </authorList>
    </citation>
    <scope>NUCLEOTIDE SEQUENCE</scope>
    <source>
        <strain evidence="6">CBS 130266</strain>
    </source>
</reference>
<comment type="caution">
    <text evidence="6">The sequence shown here is derived from an EMBL/GenBank/DDBJ whole genome shotgun (WGS) entry which is preliminary data.</text>
</comment>
<dbReference type="SUPFAM" id="SSF46689">
    <property type="entry name" value="Homeodomain-like"/>
    <property type="match status" value="1"/>
</dbReference>
<evidence type="ECO:0000256" key="1">
    <source>
        <dbReference type="ARBA" id="ARBA00023125"/>
    </source>
</evidence>
<dbReference type="PROSITE" id="PS50071">
    <property type="entry name" value="HOMEOBOX_2"/>
    <property type="match status" value="1"/>
</dbReference>